<feature type="domain" description="DEPDC5 C-terminal" evidence="1">
    <location>
        <begin position="2"/>
        <end position="211"/>
    </location>
</feature>
<dbReference type="PANTHER" id="PTHR13179:SF8">
    <property type="entry name" value="GATOR COMPLEX PROTEIN DEPDC5"/>
    <property type="match status" value="1"/>
</dbReference>
<dbReference type="InterPro" id="IPR027244">
    <property type="entry name" value="IML1"/>
</dbReference>
<dbReference type="GO" id="GO:0010508">
    <property type="term" value="P:positive regulation of autophagy"/>
    <property type="evidence" value="ECO:0007669"/>
    <property type="project" value="TreeGrafter"/>
</dbReference>
<dbReference type="GO" id="GO:0034198">
    <property type="term" value="P:cellular response to amino acid starvation"/>
    <property type="evidence" value="ECO:0007669"/>
    <property type="project" value="TreeGrafter"/>
</dbReference>
<dbReference type="InterPro" id="IPR045838">
    <property type="entry name" value="DEPDC5_CTD"/>
</dbReference>
<evidence type="ECO:0000313" key="2">
    <source>
        <dbReference type="EMBL" id="CEK61792.1"/>
    </source>
</evidence>
<dbReference type="GO" id="GO:1904262">
    <property type="term" value="P:negative regulation of TORC1 signaling"/>
    <property type="evidence" value="ECO:0007669"/>
    <property type="project" value="TreeGrafter"/>
</dbReference>
<gene>
    <name evidence="2" type="primary">ORF43293</name>
</gene>
<proteinExistence type="predicted"/>
<evidence type="ECO:0000259" key="1">
    <source>
        <dbReference type="Pfam" id="PF19418"/>
    </source>
</evidence>
<feature type="non-terminal residue" evidence="2">
    <location>
        <position position="1"/>
    </location>
</feature>
<name>A0A0B6Z070_9EUPU</name>
<dbReference type="GO" id="GO:1990130">
    <property type="term" value="C:GATOR1 complex"/>
    <property type="evidence" value="ECO:0007669"/>
    <property type="project" value="TreeGrafter"/>
</dbReference>
<reference evidence="2" key="1">
    <citation type="submission" date="2014-12" db="EMBL/GenBank/DDBJ databases">
        <title>Insight into the proteome of Arion vulgaris.</title>
        <authorList>
            <person name="Aradska J."/>
            <person name="Bulat T."/>
            <person name="Smidak R."/>
            <person name="Sarate P."/>
            <person name="Gangsoo J."/>
            <person name="Sialana F."/>
            <person name="Bilban M."/>
            <person name="Lubec G."/>
        </authorList>
    </citation>
    <scope>NUCLEOTIDE SEQUENCE</scope>
    <source>
        <tissue evidence="2">Skin</tissue>
    </source>
</reference>
<sequence>LVYAYARRASSCGFHLIPVPCDPFALPYTDNSDPLRDPIFVPLNMEAFGSDLFQGFSDERRQELLYIIQDAIVKRFGFLPASVKVPDSAVMPEDVKNLNHQYVHCTVGMFILIPESTPAASTCSAKLTIPATSSPQHLFDTMGQVNKSFSGLHKLYFSREGRPESVVNEVGFLWSWNYMSSRRWRSVNTGDESFQDTMLADFRKFCSNKDNRLKEFWENFRNSLDIHNH</sequence>
<dbReference type="EMBL" id="HACG01014927">
    <property type="protein sequence ID" value="CEK61792.1"/>
    <property type="molecule type" value="Transcribed_RNA"/>
</dbReference>
<dbReference type="GO" id="GO:0005096">
    <property type="term" value="F:GTPase activator activity"/>
    <property type="evidence" value="ECO:0007669"/>
    <property type="project" value="InterPro"/>
</dbReference>
<organism evidence="2">
    <name type="scientific">Arion vulgaris</name>
    <dbReference type="NCBI Taxonomy" id="1028688"/>
    <lineage>
        <taxon>Eukaryota</taxon>
        <taxon>Metazoa</taxon>
        <taxon>Spiralia</taxon>
        <taxon>Lophotrochozoa</taxon>
        <taxon>Mollusca</taxon>
        <taxon>Gastropoda</taxon>
        <taxon>Heterobranchia</taxon>
        <taxon>Euthyneura</taxon>
        <taxon>Panpulmonata</taxon>
        <taxon>Eupulmonata</taxon>
        <taxon>Stylommatophora</taxon>
        <taxon>Helicina</taxon>
        <taxon>Arionoidea</taxon>
        <taxon>Arionidae</taxon>
        <taxon>Arion</taxon>
    </lineage>
</organism>
<dbReference type="Pfam" id="PF19418">
    <property type="entry name" value="DEPDC5_CTD"/>
    <property type="match status" value="1"/>
</dbReference>
<dbReference type="PANTHER" id="PTHR13179">
    <property type="entry name" value="DEP DOMAIN CONTAINING PROTEIN 5"/>
    <property type="match status" value="1"/>
</dbReference>
<dbReference type="GO" id="GO:0005765">
    <property type="term" value="C:lysosomal membrane"/>
    <property type="evidence" value="ECO:0007669"/>
    <property type="project" value="TreeGrafter"/>
</dbReference>
<protein>
    <recommendedName>
        <fullName evidence="1">DEPDC5 C-terminal domain-containing protein</fullName>
    </recommendedName>
</protein>
<dbReference type="AlphaFoldDB" id="A0A0B6Z070"/>
<accession>A0A0B6Z070</accession>